<evidence type="ECO:0000313" key="1">
    <source>
        <dbReference type="EMBL" id="QDT38611.1"/>
    </source>
</evidence>
<dbReference type="AlphaFoldDB" id="A0A517R409"/>
<name>A0A517R409_9PLAN</name>
<dbReference type="InterPro" id="IPR011989">
    <property type="entry name" value="ARM-like"/>
</dbReference>
<organism evidence="1 2">
    <name type="scientific">Stratiformator vulcanicus</name>
    <dbReference type="NCBI Taxonomy" id="2527980"/>
    <lineage>
        <taxon>Bacteria</taxon>
        <taxon>Pseudomonadati</taxon>
        <taxon>Planctomycetota</taxon>
        <taxon>Planctomycetia</taxon>
        <taxon>Planctomycetales</taxon>
        <taxon>Planctomycetaceae</taxon>
        <taxon>Stratiformator</taxon>
    </lineage>
</organism>
<keyword evidence="2" id="KW-1185">Reference proteome</keyword>
<dbReference type="SUPFAM" id="SSF48371">
    <property type="entry name" value="ARM repeat"/>
    <property type="match status" value="1"/>
</dbReference>
<reference evidence="1 2" key="1">
    <citation type="submission" date="2019-02" db="EMBL/GenBank/DDBJ databases">
        <title>Deep-cultivation of Planctomycetes and their phenomic and genomic characterization uncovers novel biology.</title>
        <authorList>
            <person name="Wiegand S."/>
            <person name="Jogler M."/>
            <person name="Boedeker C."/>
            <person name="Pinto D."/>
            <person name="Vollmers J."/>
            <person name="Rivas-Marin E."/>
            <person name="Kohn T."/>
            <person name="Peeters S.H."/>
            <person name="Heuer A."/>
            <person name="Rast P."/>
            <person name="Oberbeckmann S."/>
            <person name="Bunk B."/>
            <person name="Jeske O."/>
            <person name="Meyerdierks A."/>
            <person name="Storesund J.E."/>
            <person name="Kallscheuer N."/>
            <person name="Luecker S."/>
            <person name="Lage O.M."/>
            <person name="Pohl T."/>
            <person name="Merkel B.J."/>
            <person name="Hornburger P."/>
            <person name="Mueller R.-W."/>
            <person name="Bruemmer F."/>
            <person name="Labrenz M."/>
            <person name="Spormann A.M."/>
            <person name="Op den Camp H."/>
            <person name="Overmann J."/>
            <person name="Amann R."/>
            <person name="Jetten M.S.M."/>
            <person name="Mascher T."/>
            <person name="Medema M.H."/>
            <person name="Devos D.P."/>
            <person name="Kaster A.-K."/>
            <person name="Ovreas L."/>
            <person name="Rohde M."/>
            <person name="Galperin M.Y."/>
            <person name="Jogler C."/>
        </authorList>
    </citation>
    <scope>NUCLEOTIDE SEQUENCE [LARGE SCALE GENOMIC DNA]</scope>
    <source>
        <strain evidence="1 2">Pan189</strain>
    </source>
</reference>
<gene>
    <name evidence="1" type="ORF">Pan189_30060</name>
</gene>
<dbReference type="EMBL" id="CP036268">
    <property type="protein sequence ID" value="QDT38611.1"/>
    <property type="molecule type" value="Genomic_DNA"/>
</dbReference>
<dbReference type="Proteomes" id="UP000317318">
    <property type="component" value="Chromosome"/>
</dbReference>
<accession>A0A517R409</accession>
<evidence type="ECO:0008006" key="3">
    <source>
        <dbReference type="Google" id="ProtNLM"/>
    </source>
</evidence>
<dbReference type="KEGG" id="svp:Pan189_30060"/>
<dbReference type="Gene3D" id="1.25.10.10">
    <property type="entry name" value="Leucine-rich Repeat Variant"/>
    <property type="match status" value="1"/>
</dbReference>
<proteinExistence type="predicted"/>
<evidence type="ECO:0000313" key="2">
    <source>
        <dbReference type="Proteomes" id="UP000317318"/>
    </source>
</evidence>
<protein>
    <recommendedName>
        <fullName evidence="3">HEAT repeat protein</fullName>
    </recommendedName>
</protein>
<sequence>MGETQRPDPQAGSKRIMQLRGEVPTEADRARVDLAGLCRASADPDETRREQAVATIENLGTPQPEAVPVLTPLIGPDEPADSVYWAVTLLGRLGDACPDDAAEAVASALSKTYSMHVRQRAAWALGKIGIRSDSIRESVAAAAKAADSRLARLAERAIDQG</sequence>
<dbReference type="InterPro" id="IPR016024">
    <property type="entry name" value="ARM-type_fold"/>
</dbReference>